<proteinExistence type="predicted"/>
<dbReference type="PROSITE" id="PS00650">
    <property type="entry name" value="G_PROTEIN_RECEP_F2_2"/>
    <property type="match status" value="1"/>
</dbReference>
<dbReference type="Pfam" id="PF00002">
    <property type="entry name" value="7tm_2"/>
    <property type="match status" value="1"/>
</dbReference>
<evidence type="ECO:0000256" key="4">
    <source>
        <dbReference type="ARBA" id="ARBA00023136"/>
    </source>
</evidence>
<keyword evidence="2 5" id="KW-0812">Transmembrane</keyword>
<dbReference type="PANTHER" id="PTHR12011:SF61">
    <property type="entry name" value="ADHESION G PROTEIN-COUPLED RECEPTOR L2"/>
    <property type="match status" value="1"/>
</dbReference>
<dbReference type="InterPro" id="IPR000832">
    <property type="entry name" value="GPCR_2_secretin-like"/>
</dbReference>
<protein>
    <recommendedName>
        <fullName evidence="6">G-protein coupled receptors family 2 profile 2 domain-containing protein</fullName>
    </recommendedName>
</protein>
<dbReference type="EMBL" id="CAUEEQ010018172">
    <property type="protein sequence ID" value="CAJ0940813.1"/>
    <property type="molecule type" value="Genomic_DNA"/>
</dbReference>
<dbReference type="PROSITE" id="PS50261">
    <property type="entry name" value="G_PROTEIN_RECEP_F2_4"/>
    <property type="match status" value="1"/>
</dbReference>
<dbReference type="InterPro" id="IPR017981">
    <property type="entry name" value="GPCR_2-like_7TM"/>
</dbReference>
<name>A0ABN9LGC6_9NEOB</name>
<evidence type="ECO:0000256" key="5">
    <source>
        <dbReference type="SAM" id="Phobius"/>
    </source>
</evidence>
<accession>A0ABN9LGC6</accession>
<keyword evidence="3 5" id="KW-1133">Transmembrane helix</keyword>
<dbReference type="InterPro" id="IPR017983">
    <property type="entry name" value="GPCR_2_secretin-like_CS"/>
</dbReference>
<evidence type="ECO:0000313" key="7">
    <source>
        <dbReference type="EMBL" id="CAJ0940813.1"/>
    </source>
</evidence>
<keyword evidence="4 5" id="KW-0472">Membrane</keyword>
<dbReference type="Pfam" id="PF02354">
    <property type="entry name" value="Latrophilin"/>
    <property type="match status" value="1"/>
</dbReference>
<evidence type="ECO:0000256" key="1">
    <source>
        <dbReference type="ARBA" id="ARBA00004141"/>
    </source>
</evidence>
<comment type="caution">
    <text evidence="7">The sequence shown here is derived from an EMBL/GenBank/DDBJ whole genome shotgun (WGS) entry which is preliminary data.</text>
</comment>
<dbReference type="PANTHER" id="PTHR12011">
    <property type="entry name" value="ADHESION G-PROTEIN COUPLED RECEPTOR"/>
    <property type="match status" value="1"/>
</dbReference>
<feature type="domain" description="G-protein coupled receptors family 2 profile 2" evidence="6">
    <location>
        <begin position="1"/>
        <end position="101"/>
    </location>
</feature>
<reference evidence="7" key="1">
    <citation type="submission" date="2023-07" db="EMBL/GenBank/DDBJ databases">
        <authorList>
            <person name="Stuckert A."/>
        </authorList>
    </citation>
    <scope>NUCLEOTIDE SEQUENCE</scope>
</reference>
<feature type="transmembrane region" description="Helical" evidence="5">
    <location>
        <begin position="77"/>
        <end position="100"/>
    </location>
</feature>
<dbReference type="Gene3D" id="1.20.1070.10">
    <property type="entry name" value="Rhodopsin 7-helix transmembrane proteins"/>
    <property type="match status" value="1"/>
</dbReference>
<sequence length="336" mass="37086">MKSSPSFSRPQLLGKLLNLVFLVITLCKMVKHSNTLKPDSSRLENIKSWVLGAFALMCLLGVTWSFGLFLINEETVVMTYLFTVFNAFQGMFIFIFHCALQKKVRKEYSKCFRHTYCCGGLPTESPHSVVKASTARTSARYSSGTQSRIRRMWNDTVRKQSESSFISGDINSTSTLNQGMTGNYLLTNPLLRPHGTNNPYNTLLAETVVCNTPTAPVFNPPGHSLNHVRDSSAMDTLPLNGNFNNSYSLRNGDYGDGVQVVDCGLSLNDTAFEKMIISELVHNNLRCSSKNHNLERTLPVKTVIGGSSSEDDAIVADASSLMHGDNPGLELHTTKS</sequence>
<evidence type="ECO:0000256" key="3">
    <source>
        <dbReference type="ARBA" id="ARBA00022989"/>
    </source>
</evidence>
<feature type="transmembrane region" description="Helical" evidence="5">
    <location>
        <begin position="12"/>
        <end position="30"/>
    </location>
</feature>
<comment type="subcellular location">
    <subcellularLocation>
        <location evidence="1">Membrane</location>
        <topology evidence="1">Multi-pass membrane protein</topology>
    </subcellularLocation>
</comment>
<dbReference type="Proteomes" id="UP001176940">
    <property type="component" value="Unassembled WGS sequence"/>
</dbReference>
<evidence type="ECO:0000256" key="2">
    <source>
        <dbReference type="ARBA" id="ARBA00022692"/>
    </source>
</evidence>
<gene>
    <name evidence="7" type="ORF">RIMI_LOCUS8954340</name>
</gene>
<feature type="transmembrane region" description="Helical" evidence="5">
    <location>
        <begin position="50"/>
        <end position="71"/>
    </location>
</feature>
<organism evidence="7 8">
    <name type="scientific">Ranitomeya imitator</name>
    <name type="common">mimic poison frog</name>
    <dbReference type="NCBI Taxonomy" id="111125"/>
    <lineage>
        <taxon>Eukaryota</taxon>
        <taxon>Metazoa</taxon>
        <taxon>Chordata</taxon>
        <taxon>Craniata</taxon>
        <taxon>Vertebrata</taxon>
        <taxon>Euteleostomi</taxon>
        <taxon>Amphibia</taxon>
        <taxon>Batrachia</taxon>
        <taxon>Anura</taxon>
        <taxon>Neobatrachia</taxon>
        <taxon>Hyloidea</taxon>
        <taxon>Dendrobatidae</taxon>
        <taxon>Dendrobatinae</taxon>
        <taxon>Ranitomeya</taxon>
    </lineage>
</organism>
<keyword evidence="8" id="KW-1185">Reference proteome</keyword>
<evidence type="ECO:0000313" key="8">
    <source>
        <dbReference type="Proteomes" id="UP001176940"/>
    </source>
</evidence>
<evidence type="ECO:0000259" key="6">
    <source>
        <dbReference type="PROSITE" id="PS50261"/>
    </source>
</evidence>
<dbReference type="InterPro" id="IPR003334">
    <property type="entry name" value="GPCR_2_latrophilin_rcpt_C"/>
</dbReference>